<evidence type="ECO:0000256" key="15">
    <source>
        <dbReference type="ARBA" id="ARBA00041712"/>
    </source>
</evidence>
<dbReference type="AlphaFoldDB" id="A0A0M3IKS3"/>
<keyword evidence="7 17" id="KW-0479">Metal-binding</keyword>
<comment type="pathway">
    <text evidence="2 17">Protein modification; protein glycosylation.</text>
</comment>
<dbReference type="PANTHER" id="PTHR10468:SF3">
    <property type="entry name" value="ALPHA-1,3-MANNOSYL-GLYCOPROTEIN 2-BETA-N-ACETYLGLUCOSAMINYLTRANSFERASE"/>
    <property type="match status" value="1"/>
</dbReference>
<keyword evidence="18" id="KW-1185">Reference proteome</keyword>
<dbReference type="InterPro" id="IPR029044">
    <property type="entry name" value="Nucleotide-diphossugar_trans"/>
</dbReference>
<dbReference type="Proteomes" id="UP000036681">
    <property type="component" value="Unplaced"/>
</dbReference>
<organism evidence="18 19">
    <name type="scientific">Ascaris lumbricoides</name>
    <name type="common">Giant roundworm</name>
    <dbReference type="NCBI Taxonomy" id="6252"/>
    <lineage>
        <taxon>Eukaryota</taxon>
        <taxon>Metazoa</taxon>
        <taxon>Ecdysozoa</taxon>
        <taxon>Nematoda</taxon>
        <taxon>Chromadorea</taxon>
        <taxon>Rhabditida</taxon>
        <taxon>Spirurina</taxon>
        <taxon>Ascaridomorpha</taxon>
        <taxon>Ascaridoidea</taxon>
        <taxon>Ascarididae</taxon>
        <taxon>Ascaris</taxon>
    </lineage>
</organism>
<dbReference type="Pfam" id="PF03071">
    <property type="entry name" value="GNT-I"/>
    <property type="match status" value="1"/>
</dbReference>
<comment type="similarity">
    <text evidence="3 17">Belongs to the glycosyltransferase 13 family.</text>
</comment>
<evidence type="ECO:0000313" key="19">
    <source>
        <dbReference type="WBParaSite" id="ALUE_0001935001-mRNA-1"/>
    </source>
</evidence>
<keyword evidence="8 17" id="KW-0735">Signal-anchor</keyword>
<dbReference type="SUPFAM" id="SSF53448">
    <property type="entry name" value="Nucleotide-diphospho-sugar transferases"/>
    <property type="match status" value="1"/>
</dbReference>
<evidence type="ECO:0000256" key="4">
    <source>
        <dbReference type="ARBA" id="ARBA00022676"/>
    </source>
</evidence>
<keyword evidence="9" id="KW-1133">Transmembrane helix</keyword>
<comment type="catalytic activity">
    <reaction evidence="16 17">
        <text>N(4)-(alpha-D-Man-(1-&gt;3)-[alpha-D-Man-(1-&gt;3)-[alpha-D-Man-(1-&gt;6)]-alpha-D-Man-(1-&gt;6)]-beta-D-Man-(1-&gt;4)-beta-D-GlcNAc-(1-&gt;4)-beta-D-GlcNAc)-L-asparaginyl-[protein] (N-glucan mannose isomer 5A1,2) + UDP-N-acetyl-alpha-D-glucosamine = N(4)-{beta-D-GlcNAc-(1-&gt;2)-alpha-D-Man-(1-&gt;3)-[alpha-D-Man-(1-&gt;3)-[alpha-D-Man-(1-&gt;6)]-alpha-D-Man-(1-&gt;6)]-beta-D-Man-(1-&gt;4)-beta-D-GlcNAc-(1-&gt;4)-beta-D-GlcNAc}-L-asparaginyl-[protein] + UDP + H(+)</text>
        <dbReference type="Rhea" id="RHEA:11456"/>
        <dbReference type="Rhea" id="RHEA-COMP:14367"/>
        <dbReference type="Rhea" id="RHEA-COMP:14368"/>
        <dbReference type="ChEBI" id="CHEBI:15378"/>
        <dbReference type="ChEBI" id="CHEBI:57705"/>
        <dbReference type="ChEBI" id="CHEBI:58223"/>
        <dbReference type="ChEBI" id="CHEBI:59087"/>
        <dbReference type="ChEBI" id="CHEBI:60625"/>
        <dbReference type="EC" id="2.4.1.101"/>
    </reaction>
</comment>
<protein>
    <recommendedName>
        <fullName evidence="14 17">Alpha-1,3-mannosyl-glycoprotein 2-beta-N-acetylglucosaminyltransferase</fullName>
        <shortName evidence="17">GNT-I</shortName>
        <shortName evidence="17">GlcNAc-T I</shortName>
        <ecNumber evidence="14 17">2.4.1.101</ecNumber>
    </recommendedName>
    <alternativeName>
        <fullName evidence="15 17">N-glycosyl-oligosaccharide-glycoprotein N-acetylglucosaminyltransferase I</fullName>
    </alternativeName>
</protein>
<dbReference type="Gene3D" id="3.90.550.10">
    <property type="entry name" value="Spore Coat Polysaccharide Biosynthesis Protein SpsA, Chain A"/>
    <property type="match status" value="1"/>
</dbReference>
<evidence type="ECO:0000256" key="16">
    <source>
        <dbReference type="ARBA" id="ARBA00049421"/>
    </source>
</evidence>
<keyword evidence="5" id="KW-0808">Transferase</keyword>
<evidence type="ECO:0000256" key="13">
    <source>
        <dbReference type="ARBA" id="ARBA00037706"/>
    </source>
</evidence>
<evidence type="ECO:0000313" key="18">
    <source>
        <dbReference type="Proteomes" id="UP000036681"/>
    </source>
</evidence>
<evidence type="ECO:0000256" key="14">
    <source>
        <dbReference type="ARBA" id="ARBA00038949"/>
    </source>
</evidence>
<dbReference type="WBParaSite" id="ALUE_0001935001-mRNA-1">
    <property type="protein sequence ID" value="ALUE_0001935001-mRNA-1"/>
    <property type="gene ID" value="ALUE_0001935001"/>
</dbReference>
<keyword evidence="4 17" id="KW-0328">Glycosyltransferase</keyword>
<evidence type="ECO:0000256" key="8">
    <source>
        <dbReference type="ARBA" id="ARBA00022968"/>
    </source>
</evidence>
<evidence type="ECO:0000256" key="12">
    <source>
        <dbReference type="ARBA" id="ARBA00023211"/>
    </source>
</evidence>
<evidence type="ECO:0000256" key="10">
    <source>
        <dbReference type="ARBA" id="ARBA00023034"/>
    </source>
</evidence>
<comment type="subcellular location">
    <subcellularLocation>
        <location evidence="1 17">Golgi apparatus membrane</location>
        <topology evidence="1 17">Single-pass type II membrane protein</topology>
    </subcellularLocation>
</comment>
<evidence type="ECO:0000256" key="17">
    <source>
        <dbReference type="RuleBase" id="RU368119"/>
    </source>
</evidence>
<keyword evidence="12 17" id="KW-0464">Manganese</keyword>
<accession>A0A0M3IKS3</accession>
<dbReference type="InterPro" id="IPR004139">
    <property type="entry name" value="Glyco_trans_13"/>
</dbReference>
<dbReference type="GO" id="GO:0003827">
    <property type="term" value="F:alpha-1,3-mannosylglycoprotein 2-beta-N-acetylglucosaminyltransferase activity"/>
    <property type="evidence" value="ECO:0007669"/>
    <property type="project" value="UniProtKB-UniRule"/>
</dbReference>
<evidence type="ECO:0000256" key="11">
    <source>
        <dbReference type="ARBA" id="ARBA00023136"/>
    </source>
</evidence>
<proteinExistence type="inferred from homology"/>
<evidence type="ECO:0000256" key="6">
    <source>
        <dbReference type="ARBA" id="ARBA00022692"/>
    </source>
</evidence>
<comment type="function">
    <text evidence="13 17">Initiates complex N-linked carbohydrate formation. Essential for the conversion of high-mannose to hybrid and complex N-glycans.</text>
</comment>
<name>A0A0M3IKS3_ASCLU</name>
<sequence>MNDRRILESDGVVVVPQIVDAVGASWKRSEEHKEANHPKDMLIFKTENKIKDEKALVAEVHNGRRSEVVSEGPPVTVVLVMCATRPLAIKNHLEQIIRLRPSVESFPIVVSQDGNVASVTDVIKEFINETTHVSFIHHSERTGEKSGAAKAAKNYFFIAQHYKWALDKVFFEMHYDTAIVTEGYCFLPVARKEGMGLDLDVQNDLDIAEDFFSYFSATRYLLRSDPSIWCISAWNDNGGNNITDRSRSDRLYRTDFFPGLGKL</sequence>
<dbReference type="InterPro" id="IPR052261">
    <property type="entry name" value="Glycosyltransferase_13"/>
</dbReference>
<reference evidence="19" key="1">
    <citation type="submission" date="2017-02" db="UniProtKB">
        <authorList>
            <consortium name="WormBaseParasite"/>
        </authorList>
    </citation>
    <scope>IDENTIFICATION</scope>
</reference>
<dbReference type="GO" id="GO:0000139">
    <property type="term" value="C:Golgi membrane"/>
    <property type="evidence" value="ECO:0007669"/>
    <property type="project" value="UniProtKB-SubCell"/>
</dbReference>
<keyword evidence="6" id="KW-0812">Transmembrane</keyword>
<dbReference type="GO" id="GO:0006487">
    <property type="term" value="P:protein N-linked glycosylation"/>
    <property type="evidence" value="ECO:0007669"/>
    <property type="project" value="TreeGrafter"/>
</dbReference>
<comment type="cofactor">
    <cofactor evidence="17">
        <name>Mn(2+)</name>
        <dbReference type="ChEBI" id="CHEBI:29035"/>
    </cofactor>
    <text evidence="17">The cofactor is mostly bound to the substrate.</text>
</comment>
<evidence type="ECO:0000256" key="5">
    <source>
        <dbReference type="ARBA" id="ARBA00022679"/>
    </source>
</evidence>
<evidence type="ECO:0000256" key="9">
    <source>
        <dbReference type="ARBA" id="ARBA00022989"/>
    </source>
</evidence>
<evidence type="ECO:0000256" key="7">
    <source>
        <dbReference type="ARBA" id="ARBA00022723"/>
    </source>
</evidence>
<evidence type="ECO:0000256" key="3">
    <source>
        <dbReference type="ARBA" id="ARBA00006492"/>
    </source>
</evidence>
<dbReference type="PANTHER" id="PTHR10468">
    <property type="entry name" value="PROTEIN O-LINKED-MANNOSE BETA-1,2-N-ACETYLGLUCOSAMINYLTRANSFERASE 1/ALPHA-1,3-MANNOSYL-GLYCOPROTEIN 2-BETA-N-ACETYLGLUCOSAMINYLTRANSFERASE"/>
    <property type="match status" value="1"/>
</dbReference>
<keyword evidence="10 17" id="KW-0333">Golgi apparatus</keyword>
<dbReference type="GO" id="GO:0030145">
    <property type="term" value="F:manganese ion binding"/>
    <property type="evidence" value="ECO:0007669"/>
    <property type="project" value="UniProtKB-UniRule"/>
</dbReference>
<keyword evidence="11" id="KW-0472">Membrane</keyword>
<dbReference type="EC" id="2.4.1.101" evidence="14 17"/>
<dbReference type="UniPathway" id="UPA00378"/>
<evidence type="ECO:0000256" key="2">
    <source>
        <dbReference type="ARBA" id="ARBA00004922"/>
    </source>
</evidence>
<evidence type="ECO:0000256" key="1">
    <source>
        <dbReference type="ARBA" id="ARBA00004323"/>
    </source>
</evidence>